<dbReference type="EMBL" id="MCRI01000005">
    <property type="protein sequence ID" value="ODN67496.1"/>
    <property type="molecule type" value="Genomic_DNA"/>
</dbReference>
<dbReference type="PATRIC" id="fig|291169.3.peg.843"/>
<comment type="caution">
    <text evidence="4">The sequence shown here is derived from an EMBL/GenBank/DDBJ whole genome shotgun (WGS) entry which is preliminary data.</text>
</comment>
<dbReference type="Gene3D" id="3.30.200.20">
    <property type="entry name" value="Phosphorylase Kinase, domain 1"/>
    <property type="match status" value="1"/>
</dbReference>
<dbReference type="Pfam" id="PF01636">
    <property type="entry name" value="APH"/>
    <property type="match status" value="1"/>
</dbReference>
<dbReference type="RefSeq" id="WP_069295368.1">
    <property type="nucleotide sequence ID" value="NZ_MCRI01000005.1"/>
</dbReference>
<evidence type="ECO:0000256" key="1">
    <source>
        <dbReference type="ARBA" id="ARBA00022741"/>
    </source>
</evidence>
<name>A0A1E3GVB8_9GAMM</name>
<evidence type="ECO:0000313" key="5">
    <source>
        <dbReference type="Proteomes" id="UP000094379"/>
    </source>
</evidence>
<keyword evidence="1" id="KW-0547">Nucleotide-binding</keyword>
<feature type="domain" description="Aminoglycoside phosphotransferase" evidence="3">
    <location>
        <begin position="27"/>
        <end position="246"/>
    </location>
</feature>
<dbReference type="AlphaFoldDB" id="A0A1E3GVB8"/>
<evidence type="ECO:0000256" key="2">
    <source>
        <dbReference type="ARBA" id="ARBA00022840"/>
    </source>
</evidence>
<reference evidence="4 5" key="1">
    <citation type="submission" date="2016-07" db="EMBL/GenBank/DDBJ databases">
        <title>Draft Genome Sequence of Methylophaga muralis Bur 1.</title>
        <authorList>
            <person name="Vasilenko O.V."/>
            <person name="Doronina N.V."/>
            <person name="Shmareva M.N."/>
            <person name="Tarlachkov S.V."/>
            <person name="Mustakhimov I."/>
            <person name="Trotsenko Y.A."/>
        </authorList>
    </citation>
    <scope>NUCLEOTIDE SEQUENCE [LARGE SCALE GENOMIC DNA]</scope>
    <source>
        <strain evidence="4 5">Bur 1</strain>
    </source>
</reference>
<dbReference type="Gene3D" id="3.90.1200.10">
    <property type="match status" value="1"/>
</dbReference>
<dbReference type="GO" id="GO:0016740">
    <property type="term" value="F:transferase activity"/>
    <property type="evidence" value="ECO:0007669"/>
    <property type="project" value="UniProtKB-KW"/>
</dbReference>
<dbReference type="SUPFAM" id="SSF56112">
    <property type="entry name" value="Protein kinase-like (PK-like)"/>
    <property type="match status" value="1"/>
</dbReference>
<organism evidence="4 5">
    <name type="scientific">Methylophaga muralis</name>
    <dbReference type="NCBI Taxonomy" id="291169"/>
    <lineage>
        <taxon>Bacteria</taxon>
        <taxon>Pseudomonadati</taxon>
        <taxon>Pseudomonadota</taxon>
        <taxon>Gammaproteobacteria</taxon>
        <taxon>Thiotrichales</taxon>
        <taxon>Piscirickettsiaceae</taxon>
        <taxon>Methylophaga</taxon>
    </lineage>
</organism>
<dbReference type="InterPro" id="IPR002575">
    <property type="entry name" value="Aminoglycoside_PTrfase"/>
</dbReference>
<gene>
    <name evidence="4" type="ORF">A9E74_00841</name>
</gene>
<accession>A0A1E3GVB8</accession>
<evidence type="ECO:0000259" key="3">
    <source>
        <dbReference type="Pfam" id="PF01636"/>
    </source>
</evidence>
<dbReference type="GO" id="GO:0005524">
    <property type="term" value="F:ATP binding"/>
    <property type="evidence" value="ECO:0007669"/>
    <property type="project" value="UniProtKB-KW"/>
</dbReference>
<dbReference type="Proteomes" id="UP000094379">
    <property type="component" value="Unassembled WGS sequence"/>
</dbReference>
<dbReference type="PANTHER" id="PTHR33540">
    <property type="entry name" value="TRNA THREONYLCARBAMOYLADENOSINE BIOSYNTHESIS PROTEIN TSAE"/>
    <property type="match status" value="1"/>
</dbReference>
<keyword evidence="4" id="KW-0808">Transferase</keyword>
<dbReference type="STRING" id="291169.A9E74_00841"/>
<dbReference type="PANTHER" id="PTHR33540:SF1">
    <property type="entry name" value="N-ACETYLMURAMATE_N-ACETYLGLUCOSAMINE KINASE"/>
    <property type="match status" value="1"/>
</dbReference>
<protein>
    <submittedName>
        <fullName evidence="4">Phosphotransferase enzyme family protein</fullName>
    </submittedName>
</protein>
<dbReference type="InterPro" id="IPR011009">
    <property type="entry name" value="Kinase-like_dom_sf"/>
</dbReference>
<keyword evidence="5" id="KW-1185">Reference proteome</keyword>
<sequence length="329" mass="38416">MNITQDIRFQQLQQWLQSFVTDKNYSLTPASSDASFRRYFRLAQQDGSFIVMDSPPEHEDNKAFINVAILLEQYGLNVPHIYQQDLQSGFLILSDLGSTPYLSQLSTSTADGLYKNAIDSLIKLQKIPCKNQSLPQYDSTLLLREMRLFDEWFLQKHLQLTAPDWLTAVYDLLINNALSQPQVLVHRDFHSRNLMYLPGHTPGVIDFQDAVIGAISYDLVSLLRDVYIQWSSAEQKQWVEYYIEQAQQHGLLTSEQAEHFPRWFDLMGLQRHLKILGIFCRLNYRDNKPNYMNDLALTLNYVHQVCERYPELQNLYQYLIEQPKIAAIK</sequence>
<evidence type="ECO:0000313" key="4">
    <source>
        <dbReference type="EMBL" id="ODN67496.1"/>
    </source>
</evidence>
<keyword evidence="2" id="KW-0067">ATP-binding</keyword>
<proteinExistence type="predicted"/>